<accession>A0A3A4K4F6</accession>
<proteinExistence type="predicted"/>
<gene>
    <name evidence="1" type="ORF">D5S18_00855</name>
</gene>
<dbReference type="EMBL" id="QZFU01000006">
    <property type="protein sequence ID" value="RJO80044.1"/>
    <property type="molecule type" value="Genomic_DNA"/>
</dbReference>
<comment type="caution">
    <text evidence="1">The sequence shown here is derived from an EMBL/GenBank/DDBJ whole genome shotgun (WGS) entry which is preliminary data.</text>
</comment>
<dbReference type="AlphaFoldDB" id="A0A3A4K4F6"/>
<evidence type="ECO:0000313" key="1">
    <source>
        <dbReference type="EMBL" id="RJO80044.1"/>
    </source>
</evidence>
<keyword evidence="2" id="KW-1185">Reference proteome</keyword>
<sequence length="213" mass="22319">MADTVRWLHEEGLSRLAGLSDQVPGVIAAYTIDVAAGTVTAYPAAGSAGSAGVLAYAADDLPFPDGSTRRLVVVGVTTTNSVLVVDLATTLALTINSDRPESPARSWVLQLLLNPEITITTNSAEVALEAGNRCRHTFIPGGGGTIVSVDDTRPPVTTITLNSSADGPDHLDVEIDRSGEMYLGTRCWTLDEVMTVDDNVWAALAAQLEESIA</sequence>
<dbReference type="OrthoDB" id="4544517at2"/>
<name>A0A3A4K4F6_9NOCA</name>
<evidence type="ECO:0000313" key="2">
    <source>
        <dbReference type="Proteomes" id="UP000266677"/>
    </source>
</evidence>
<organism evidence="1 2">
    <name type="scientific">Nocardia panacis</name>
    <dbReference type="NCBI Taxonomy" id="2340916"/>
    <lineage>
        <taxon>Bacteria</taxon>
        <taxon>Bacillati</taxon>
        <taxon>Actinomycetota</taxon>
        <taxon>Actinomycetes</taxon>
        <taxon>Mycobacteriales</taxon>
        <taxon>Nocardiaceae</taxon>
        <taxon>Nocardia</taxon>
    </lineage>
</organism>
<dbReference type="Proteomes" id="UP000266677">
    <property type="component" value="Unassembled WGS sequence"/>
</dbReference>
<reference evidence="1 2" key="1">
    <citation type="submission" date="2018-09" db="EMBL/GenBank/DDBJ databases">
        <title>YIM PH21274 draft genome.</title>
        <authorList>
            <person name="Miao C."/>
        </authorList>
    </citation>
    <scope>NUCLEOTIDE SEQUENCE [LARGE SCALE GENOMIC DNA]</scope>
    <source>
        <strain evidence="1 2">YIM PH 21724</strain>
    </source>
</reference>
<protein>
    <submittedName>
        <fullName evidence="1">Uncharacterized protein</fullName>
    </submittedName>
</protein>